<evidence type="ECO:0000256" key="1">
    <source>
        <dbReference type="SAM" id="Phobius"/>
    </source>
</evidence>
<evidence type="ECO:0000313" key="3">
    <source>
        <dbReference type="Proteomes" id="UP000237381"/>
    </source>
</evidence>
<proteinExistence type="predicted"/>
<feature type="transmembrane region" description="Helical" evidence="1">
    <location>
        <begin position="199"/>
        <end position="223"/>
    </location>
</feature>
<feature type="transmembrane region" description="Helical" evidence="1">
    <location>
        <begin position="243"/>
        <end position="261"/>
    </location>
</feature>
<keyword evidence="3" id="KW-1185">Reference proteome</keyword>
<keyword evidence="1" id="KW-0812">Transmembrane</keyword>
<evidence type="ECO:0000313" key="2">
    <source>
        <dbReference type="EMBL" id="POR51674.1"/>
    </source>
</evidence>
<dbReference type="AlphaFoldDB" id="A0A2S4MAE5"/>
<dbReference type="Proteomes" id="UP000237381">
    <property type="component" value="Unassembled WGS sequence"/>
</dbReference>
<sequence length="263" mass="28187">MPGTARHRRIFLPVLGAMVVLAWMTLWLWARSPYGRYLAHGDALSSGPAAGLCRAIPGGSPVLQAALYALSWTLMIMAMMLPTTLSLSGAVERIVAGRPHRLRVLALLYLGYVAIWSAFGLLAHGLHTLLLSGVARVPAMIGNGWLIGAATLACAGAFQFSKLKHRCLEQCRTPLSFVIGHWRGRAPEREAFALGLRHGLFCVGCCWALMLLMFVVGAGSLGWMLALACVMAIEKNLAWGRRIGAPLGAALLVWSAVLVAVHG</sequence>
<feature type="transmembrane region" description="Helical" evidence="1">
    <location>
        <begin position="139"/>
        <end position="158"/>
    </location>
</feature>
<feature type="transmembrane region" description="Helical" evidence="1">
    <location>
        <begin position="106"/>
        <end position="127"/>
    </location>
</feature>
<gene>
    <name evidence="2" type="ORF">B0G62_106208</name>
</gene>
<accession>A0A2S4MAE5</accession>
<keyword evidence="1" id="KW-1133">Transmembrane helix</keyword>
<organism evidence="2 3">
    <name type="scientific">Paraburkholderia eburnea</name>
    <dbReference type="NCBI Taxonomy" id="1189126"/>
    <lineage>
        <taxon>Bacteria</taxon>
        <taxon>Pseudomonadati</taxon>
        <taxon>Pseudomonadota</taxon>
        <taxon>Betaproteobacteria</taxon>
        <taxon>Burkholderiales</taxon>
        <taxon>Burkholderiaceae</taxon>
        <taxon>Paraburkholderia</taxon>
    </lineage>
</organism>
<reference evidence="2 3" key="1">
    <citation type="submission" date="2018-01" db="EMBL/GenBank/DDBJ databases">
        <title>Genomic Encyclopedia of Type Strains, Phase III (KMG-III): the genomes of soil and plant-associated and newly described type strains.</title>
        <authorList>
            <person name="Whitman W."/>
        </authorList>
    </citation>
    <scope>NUCLEOTIDE SEQUENCE [LARGE SCALE GENOMIC DNA]</scope>
    <source>
        <strain evidence="2 3">JCM 18070</strain>
    </source>
</reference>
<dbReference type="EMBL" id="PQGA01000006">
    <property type="protein sequence ID" value="POR51674.1"/>
    <property type="molecule type" value="Genomic_DNA"/>
</dbReference>
<dbReference type="OrthoDB" id="980055at2"/>
<feature type="transmembrane region" description="Helical" evidence="1">
    <location>
        <begin position="12"/>
        <end position="30"/>
    </location>
</feature>
<dbReference type="Pfam" id="PF09948">
    <property type="entry name" value="PpoB2"/>
    <property type="match status" value="1"/>
</dbReference>
<protein>
    <submittedName>
        <fullName evidence="2">Putative metal-binding membrane protein</fullName>
    </submittedName>
</protein>
<name>A0A2S4MAE5_9BURK</name>
<keyword evidence="1" id="KW-0472">Membrane</keyword>
<comment type="caution">
    <text evidence="2">The sequence shown here is derived from an EMBL/GenBank/DDBJ whole genome shotgun (WGS) entry which is preliminary data.</text>
</comment>
<dbReference type="InterPro" id="IPR018688">
    <property type="entry name" value="PpoB2-like"/>
</dbReference>
<feature type="transmembrane region" description="Helical" evidence="1">
    <location>
        <begin position="65"/>
        <end position="85"/>
    </location>
</feature>
<dbReference type="RefSeq" id="WP_103704913.1">
    <property type="nucleotide sequence ID" value="NZ_PQGA01000006.1"/>
</dbReference>